<evidence type="ECO:0000259" key="4">
    <source>
        <dbReference type="Pfam" id="PF20843"/>
    </source>
</evidence>
<dbReference type="PANTHER" id="PTHR31778">
    <property type="entry name" value="BUD SITE SELECTION PROTEIN RAX2"/>
    <property type="match status" value="1"/>
</dbReference>
<feature type="transmembrane region" description="Helical" evidence="1">
    <location>
        <begin position="12"/>
        <end position="33"/>
    </location>
</feature>
<proteinExistence type="predicted"/>
<evidence type="ECO:0000259" key="2">
    <source>
        <dbReference type="Pfam" id="PF12768"/>
    </source>
</evidence>
<dbReference type="InterPro" id="IPR048266">
    <property type="entry name" value="Rax2-like_second"/>
</dbReference>
<dbReference type="OrthoDB" id="2503993at2759"/>
<dbReference type="InterPro" id="IPR024982">
    <property type="entry name" value="Rax2-like_C"/>
</dbReference>
<sequence length="1234" mass="139898">MRKNKLAIFKKFRGFIFFWVIVIKTSGLDWMRFIKRKRGIVRKNELFCIIFDENKRLFWKKTNLQVSVINITIPDIDLSKYGETVITGDFSGISLYKYNERGRIHQESNKYKNELFMQVPNRTYISLGTVDGFINVISIIKYVQNMYAVIAGHFSRIENINTNSIVFYDLIESKFVTLKEGIPNGYIKSVYYDEENKHLYVGGSFHYNNSLNAIIWDLSRNEWVELPFKGFNGIINTISRMNNGNILFGGQFDNAFSYGGGTHFILNNYDKQVLNLDTAMVLSEHSSLNKKHANPRNIICANAYKNSTSWLLEKSEIGKWFALFRYVFRPQTIRFKNSDVQDYATKIFRIISFPVHGIMNLSYTDPVTKKRAFCEALCPLQQSSLEYQEFDFVNIIPMIGFRIEIIDWYGKGGGLKEVEVLLSDIQTFAVNTFNEPECVNESFRSNSYVTGGPWIVLRINNQSYLSGNISRSAMEKSSVVFEPRLQKSGYYHVNLYTPGCIQDNTCSSRGIVQVKIYYKENANPETVIVHQTQNYEKIDNIYKGFISGITPTFRPSVVIVPMQGQQEYINVVALAVKFIPVSIFSSSNGLFEYNPSNYSSIIEKQSESKSLTDIARSLLSKNAIISSVIHESSQTIIAGRFTNNEEAPFSNILRIAPQVSPLPYGGVNGEIFTMLLYNNILYIGGKFDKILHSSSNGINNVVSYSITDDSWTSLLWGLDDTYIAFSGNFKQILSFQNKKLSDVNGFALWDPESKKWETNIDLFIDGQIQNSVLLSSNMSLVSGNIRTIHSLRASGAVALQILKSVHSLSPLFYSKAIAPFFNLIVKRDMDKSSKNSIYTGAFYKFLSLPLIILGGQFTFENEENELIKNIAIVYNSKILGIDINLDPQSVVSSLVAHNNILYIGGRLYHKINEGRINGIFAYNLKEKNGYRLLPLSGDDTRVNILSMRPKSNELIIGGKFNSEKSSCNGFCIFETSSNELKSSSSMFLGEVTALHWIDENSVLISGDLKINTTFLNVAKYNFDTLTWSSVLPENIYLPGPATSIIYDKNDRNSIYISGKKRDGDAYFNKWNGKTLLKLDSELLPGSIINHMRIVSLKQKHRQNNLVPEDVIIMVLGSLVFSSFGTVTVAFYDGNVWTPYLISSTLTGQPGVANSLFFEHEIYSSSRKYLAKGYVVLISLSISLSIIFLMTLYKAIFTSYRRKKGSLQTPYFTKEKELHKTPLTGISNDSDRNNL</sequence>
<feature type="transmembrane region" description="Helical" evidence="1">
    <location>
        <begin position="1172"/>
        <end position="1192"/>
    </location>
</feature>
<keyword evidence="6" id="KW-1185">Reference proteome</keyword>
<dbReference type="Pfam" id="PF20842">
    <property type="entry name" value="Rax2_2"/>
    <property type="match status" value="1"/>
</dbReference>
<dbReference type="EMBL" id="CP054534">
    <property type="protein sequence ID" value="QSL64712.1"/>
    <property type="molecule type" value="Genomic_DNA"/>
</dbReference>
<name>A0A899FXG5_9ASCO</name>
<feature type="domain" description="Rax2-like second" evidence="3">
    <location>
        <begin position="270"/>
        <end position="415"/>
    </location>
</feature>
<evidence type="ECO:0000256" key="1">
    <source>
        <dbReference type="SAM" id="Phobius"/>
    </source>
</evidence>
<keyword evidence="1" id="KW-0472">Membrane</keyword>
<dbReference type="SUPFAM" id="SSF50965">
    <property type="entry name" value="Galactose oxidase, central domain"/>
    <property type="match status" value="2"/>
</dbReference>
<dbReference type="InterPro" id="IPR036322">
    <property type="entry name" value="WD40_repeat_dom_sf"/>
</dbReference>
<evidence type="ECO:0000313" key="5">
    <source>
        <dbReference type="EMBL" id="QSL64712.1"/>
    </source>
</evidence>
<keyword evidence="1" id="KW-1133">Transmembrane helix</keyword>
<dbReference type="AlphaFoldDB" id="A0A899FXG5"/>
<dbReference type="SUPFAM" id="SSF50978">
    <property type="entry name" value="WD40 repeat-like"/>
    <property type="match status" value="1"/>
</dbReference>
<evidence type="ECO:0000259" key="3">
    <source>
        <dbReference type="Pfam" id="PF20842"/>
    </source>
</evidence>
<dbReference type="GO" id="GO:1902929">
    <property type="term" value="C:plasma membrane of growing cell tip"/>
    <property type="evidence" value="ECO:0007669"/>
    <property type="project" value="TreeGrafter"/>
</dbReference>
<evidence type="ECO:0000313" key="6">
    <source>
        <dbReference type="Proteomes" id="UP000663699"/>
    </source>
</evidence>
<protein>
    <submittedName>
        <fullName evidence="5">Uncharacterized protein</fullName>
    </submittedName>
</protein>
<keyword evidence="1" id="KW-0812">Transmembrane</keyword>
<dbReference type="PANTHER" id="PTHR31778:SF2">
    <property type="entry name" value="BUD SITE SELECTION PROTEIN RAX2"/>
    <property type="match status" value="1"/>
</dbReference>
<dbReference type="InterPro" id="IPR048265">
    <property type="entry name" value="Rax2-like_third"/>
</dbReference>
<accession>A0A899FXG5</accession>
<gene>
    <name evidence="5" type="ORF">MERGE_002014</name>
</gene>
<feature type="domain" description="Rax2-like third" evidence="4">
    <location>
        <begin position="427"/>
        <end position="578"/>
    </location>
</feature>
<dbReference type="Proteomes" id="UP000663699">
    <property type="component" value="Chromosome 3"/>
</dbReference>
<reference evidence="5" key="1">
    <citation type="submission" date="2020-06" db="EMBL/GenBank/DDBJ databases">
        <title>Genomes of multiple members of Pneumocystis genus reveal paths to human pathogen Pneumocystis jirovecii.</title>
        <authorList>
            <person name="Cisse O.H."/>
            <person name="Ma L."/>
            <person name="Dekker J."/>
            <person name="Khil P."/>
            <person name="Jo J."/>
            <person name="Brenchley J."/>
            <person name="Blair R."/>
            <person name="Pahar B."/>
            <person name="Chabe M."/>
            <person name="Van Rompay K.A."/>
            <person name="Keesler R."/>
            <person name="Sukura A."/>
            <person name="Hirsch V."/>
            <person name="Kutty G."/>
            <person name="Liu Y."/>
            <person name="Peng L."/>
            <person name="Chen J."/>
            <person name="Song J."/>
            <person name="Weissenbacher-Lang C."/>
            <person name="Xu J."/>
            <person name="Upham N.S."/>
            <person name="Stajich J.E."/>
            <person name="Cuomo C.A."/>
            <person name="Cushion M.T."/>
            <person name="Kovacs J.A."/>
        </authorList>
    </citation>
    <scope>NUCLEOTIDE SEQUENCE</scope>
    <source>
        <strain evidence="5">2A</strain>
    </source>
</reference>
<dbReference type="Pfam" id="PF12768">
    <property type="entry name" value="Rax2"/>
    <property type="match status" value="1"/>
</dbReference>
<dbReference type="InterPro" id="IPR011043">
    <property type="entry name" value="Gal_Oxase/kelch_b-propeller"/>
</dbReference>
<feature type="domain" description="Rax2-like C-terminal" evidence="2">
    <location>
        <begin position="920"/>
        <end position="1163"/>
    </location>
</feature>
<organism evidence="5 6">
    <name type="scientific">Pneumocystis wakefieldiae</name>
    <dbReference type="NCBI Taxonomy" id="38082"/>
    <lineage>
        <taxon>Eukaryota</taxon>
        <taxon>Fungi</taxon>
        <taxon>Dikarya</taxon>
        <taxon>Ascomycota</taxon>
        <taxon>Taphrinomycotina</taxon>
        <taxon>Pneumocystomycetes</taxon>
        <taxon>Pneumocystaceae</taxon>
        <taxon>Pneumocystis</taxon>
    </lineage>
</organism>
<dbReference type="Pfam" id="PF20843">
    <property type="entry name" value="Rax2_3"/>
    <property type="match status" value="1"/>
</dbReference>